<organism evidence="1 2">
    <name type="scientific">Falsiruegeria litorea</name>
    <dbReference type="NCBI Taxonomy" id="1280831"/>
    <lineage>
        <taxon>Bacteria</taxon>
        <taxon>Pseudomonadati</taxon>
        <taxon>Pseudomonadota</taxon>
        <taxon>Alphaproteobacteria</taxon>
        <taxon>Rhodobacterales</taxon>
        <taxon>Roseobacteraceae</taxon>
        <taxon>Falsiruegeria</taxon>
    </lineage>
</organism>
<evidence type="ECO:0008006" key="3">
    <source>
        <dbReference type="Google" id="ProtNLM"/>
    </source>
</evidence>
<dbReference type="Gene3D" id="1.10.3230.30">
    <property type="entry name" value="Phage gp6-like head-tail connector protein"/>
    <property type="match status" value="1"/>
</dbReference>
<proteinExistence type="predicted"/>
<protein>
    <recommendedName>
        <fullName evidence="3">PhiE125 gp8 family phage protein</fullName>
    </recommendedName>
</protein>
<keyword evidence="2" id="KW-1185">Reference proteome</keyword>
<dbReference type="RefSeq" id="WP_215194124.1">
    <property type="nucleotide sequence ID" value="NZ_JAHHDY010000018.1"/>
</dbReference>
<reference evidence="1 2" key="1">
    <citation type="submission" date="2021-05" db="EMBL/GenBank/DDBJ databases">
        <title>Draft genomes of marine bacteria isolated from model chitin particles.</title>
        <authorList>
            <person name="Datta M.S."/>
            <person name="Schwartzman J.A."/>
            <person name="Cordero O."/>
        </authorList>
    </citation>
    <scope>NUCLEOTIDE SEQUENCE [LARGE SCALE GENOMIC DNA]</scope>
    <source>
        <strain evidence="1 2">4E07</strain>
    </source>
</reference>
<evidence type="ECO:0000313" key="2">
    <source>
        <dbReference type="Proteomes" id="UP000763802"/>
    </source>
</evidence>
<name>A0ABS5WUT8_9RHOB</name>
<accession>A0ABS5WUT8</accession>
<sequence>MRVIETNPVSPGVSLDSFKGAIHIALEDLDDDAALKASLSAAEAVVATATGRPLVSQNVEFVVTRGSWRRWWFPVLPVLELLSLAVDDGVGGWLDQPLSGAWVQQAFDEPQLVLNSDWAGHGLSGDLLRVQARVGGDAANHLPQLRQAIILLAKEWFEAGVAIDGQDVPKMSFGVHRLIKQVRYRRPLEQL</sequence>
<evidence type="ECO:0000313" key="1">
    <source>
        <dbReference type="EMBL" id="MBT3142911.1"/>
    </source>
</evidence>
<dbReference type="Proteomes" id="UP000763802">
    <property type="component" value="Unassembled WGS sequence"/>
</dbReference>
<gene>
    <name evidence="1" type="ORF">KL867_17720</name>
</gene>
<dbReference type="EMBL" id="JAHHDY010000018">
    <property type="protein sequence ID" value="MBT3142911.1"/>
    <property type="molecule type" value="Genomic_DNA"/>
</dbReference>
<comment type="caution">
    <text evidence="1">The sequence shown here is derived from an EMBL/GenBank/DDBJ whole genome shotgun (WGS) entry which is preliminary data.</text>
</comment>